<evidence type="ECO:0000313" key="2">
    <source>
        <dbReference type="EMBL" id="OGX81341.1"/>
    </source>
</evidence>
<keyword evidence="1" id="KW-1133">Transmembrane helix</keyword>
<gene>
    <name evidence="2" type="ORF">BEN49_15555</name>
</gene>
<proteinExistence type="predicted"/>
<keyword evidence="1" id="KW-0812">Transmembrane</keyword>
<protein>
    <submittedName>
        <fullName evidence="2">Uncharacterized protein</fullName>
    </submittedName>
</protein>
<organism evidence="2 3">
    <name type="scientific">Hymenobacter coccineus</name>
    <dbReference type="NCBI Taxonomy" id="1908235"/>
    <lineage>
        <taxon>Bacteria</taxon>
        <taxon>Pseudomonadati</taxon>
        <taxon>Bacteroidota</taxon>
        <taxon>Cytophagia</taxon>
        <taxon>Cytophagales</taxon>
        <taxon>Hymenobacteraceae</taxon>
        <taxon>Hymenobacter</taxon>
    </lineage>
</organism>
<dbReference type="OrthoDB" id="887238at2"/>
<dbReference type="RefSeq" id="WP_070747393.1">
    <property type="nucleotide sequence ID" value="NZ_MDZA01000450.1"/>
</dbReference>
<accession>A0A1G1SRU5</accession>
<dbReference type="EMBL" id="MDZA01000450">
    <property type="protein sequence ID" value="OGX81341.1"/>
    <property type="molecule type" value="Genomic_DNA"/>
</dbReference>
<name>A0A1G1SRU5_9BACT</name>
<evidence type="ECO:0000256" key="1">
    <source>
        <dbReference type="SAM" id="Phobius"/>
    </source>
</evidence>
<feature type="transmembrane region" description="Helical" evidence="1">
    <location>
        <begin position="38"/>
        <end position="57"/>
    </location>
</feature>
<keyword evidence="1" id="KW-0472">Membrane</keyword>
<dbReference type="AlphaFoldDB" id="A0A1G1SRU5"/>
<dbReference type="Proteomes" id="UP000177506">
    <property type="component" value="Unassembled WGS sequence"/>
</dbReference>
<reference evidence="2 3" key="1">
    <citation type="submission" date="2016-08" db="EMBL/GenBank/DDBJ databases">
        <title>Hymenobacter coccineus sp. nov., Hymenobacter lapidarius sp. nov. and Hymenobacter glacialis sp. nov., isolated from Antarctic soil.</title>
        <authorList>
            <person name="Sedlacek I."/>
            <person name="Kralova S."/>
            <person name="Kyrova K."/>
            <person name="Maslanova I."/>
            <person name="Stankova E."/>
            <person name="Vrbovska V."/>
            <person name="Nemec M."/>
            <person name="Bartak M."/>
            <person name="Svec P."/>
            <person name="Busse H.-J."/>
            <person name="Pantucek R."/>
        </authorList>
    </citation>
    <scope>NUCLEOTIDE SEQUENCE [LARGE SCALE GENOMIC DNA]</scope>
    <source>
        <strain evidence="2 3">CCM 8649</strain>
    </source>
</reference>
<evidence type="ECO:0000313" key="3">
    <source>
        <dbReference type="Proteomes" id="UP000177506"/>
    </source>
</evidence>
<comment type="caution">
    <text evidence="2">The sequence shown here is derived from an EMBL/GenBank/DDBJ whole genome shotgun (WGS) entry which is preliminary data.</text>
</comment>
<sequence>MLFSSSKLGHIGQILSTGAVWEIGTSAFTPPTANEIETFVHVFIQVVVGVVTVVATVRKMFQKPEAVVKLPAVGAIAVPVPAPAAESEASTTTDERRATE</sequence>
<keyword evidence="3" id="KW-1185">Reference proteome</keyword>